<reference evidence="2 3" key="1">
    <citation type="journal article" date="2019" name="Nat. Med.">
        <title>A library of human gut bacterial isolates paired with longitudinal multiomics data enables mechanistic microbiome research.</title>
        <authorList>
            <person name="Poyet M."/>
            <person name="Groussin M."/>
            <person name="Gibbons S.M."/>
            <person name="Avila-Pacheco J."/>
            <person name="Jiang X."/>
            <person name="Kearney S.M."/>
            <person name="Perrotta A.R."/>
            <person name="Berdy B."/>
            <person name="Zhao S."/>
            <person name="Lieberman T.D."/>
            <person name="Swanson P.K."/>
            <person name="Smith M."/>
            <person name="Roesemann S."/>
            <person name="Alexander J.E."/>
            <person name="Rich S.A."/>
            <person name="Livny J."/>
            <person name="Vlamakis H."/>
            <person name="Clish C."/>
            <person name="Bullock K."/>
            <person name="Deik A."/>
            <person name="Scott J."/>
            <person name="Pierce K.A."/>
            <person name="Xavier R.J."/>
            <person name="Alm E.J."/>
        </authorList>
    </citation>
    <scope>NUCLEOTIDE SEQUENCE [LARGE SCALE GENOMIC DNA]</scope>
    <source>
        <strain evidence="2 3">BIOML-A156</strain>
    </source>
</reference>
<protein>
    <recommendedName>
        <fullName evidence="4">Outer membrane protein beta-barrel domain-containing protein</fullName>
    </recommendedName>
</protein>
<dbReference type="AlphaFoldDB" id="A0A6I0SFU6"/>
<evidence type="ECO:0000313" key="3">
    <source>
        <dbReference type="Proteomes" id="UP000488521"/>
    </source>
</evidence>
<dbReference type="RefSeq" id="WP_195740066.1">
    <property type="nucleotide sequence ID" value="NZ_CAXTFL010000002.1"/>
</dbReference>
<feature type="chain" id="PRO_5030153512" description="Outer membrane protein beta-barrel domain-containing protein" evidence="1">
    <location>
        <begin position="21"/>
        <end position="227"/>
    </location>
</feature>
<dbReference type="SUPFAM" id="SSF56925">
    <property type="entry name" value="OMPA-like"/>
    <property type="match status" value="1"/>
</dbReference>
<dbReference type="InterPro" id="IPR011250">
    <property type="entry name" value="OMP/PagP_B-barrel"/>
</dbReference>
<evidence type="ECO:0008006" key="4">
    <source>
        <dbReference type="Google" id="ProtNLM"/>
    </source>
</evidence>
<evidence type="ECO:0000313" key="2">
    <source>
        <dbReference type="EMBL" id="KAB4476958.1"/>
    </source>
</evidence>
<name>A0A6I0SFU6_BACT4</name>
<dbReference type="Proteomes" id="UP000488521">
    <property type="component" value="Unassembled WGS sequence"/>
</dbReference>
<accession>A0A6I0SFU6</accession>
<dbReference type="EMBL" id="WCRS01000003">
    <property type="protein sequence ID" value="KAB4476958.1"/>
    <property type="molecule type" value="Genomic_DNA"/>
</dbReference>
<organism evidence="2 3">
    <name type="scientific">Bacteroides thetaiotaomicron</name>
    <dbReference type="NCBI Taxonomy" id="818"/>
    <lineage>
        <taxon>Bacteria</taxon>
        <taxon>Pseudomonadati</taxon>
        <taxon>Bacteroidota</taxon>
        <taxon>Bacteroidia</taxon>
        <taxon>Bacteroidales</taxon>
        <taxon>Bacteroidaceae</taxon>
        <taxon>Bacteroides</taxon>
    </lineage>
</organism>
<feature type="signal peptide" evidence="1">
    <location>
        <begin position="1"/>
        <end position="20"/>
    </location>
</feature>
<proteinExistence type="predicted"/>
<comment type="caution">
    <text evidence="2">The sequence shown here is derived from an EMBL/GenBank/DDBJ whole genome shotgun (WGS) entry which is preliminary data.</text>
</comment>
<gene>
    <name evidence="2" type="ORF">GAN59_07230</name>
</gene>
<evidence type="ECO:0000256" key="1">
    <source>
        <dbReference type="SAM" id="SignalP"/>
    </source>
</evidence>
<sequence>MKKILLLFILLVSVSIYCDAQNYSEVVYLKNGSVIRGLIVEQIPDVSIKIKTYDGSLIICRMDEVLRIENGRLYKKYYNPTQSTLKGYKGFVDFGYVVDVSGHHASKIELSTSHGYQFNNYFFLGGGVAVSHFTDANLTTVPFFINFRANFINRPITPFMELRTGYSAGDIEGLYSTLGAGVRFALRNKMALNLKLEYNLQEYDIPDYYWDSSYDLHGIGIKIGFEF</sequence>
<keyword evidence="1" id="KW-0732">Signal</keyword>